<protein>
    <submittedName>
        <fullName evidence="1">C2H2-type domain-containing protein</fullName>
    </submittedName>
</protein>
<gene>
    <name evidence="1" type="ORF">NCS57_00179200</name>
</gene>
<organism evidence="1 2">
    <name type="scientific">Fusarium keratoplasticum</name>
    <dbReference type="NCBI Taxonomy" id="1328300"/>
    <lineage>
        <taxon>Eukaryota</taxon>
        <taxon>Fungi</taxon>
        <taxon>Dikarya</taxon>
        <taxon>Ascomycota</taxon>
        <taxon>Pezizomycotina</taxon>
        <taxon>Sordariomycetes</taxon>
        <taxon>Hypocreomycetidae</taxon>
        <taxon>Hypocreales</taxon>
        <taxon>Nectriaceae</taxon>
        <taxon>Fusarium</taxon>
        <taxon>Fusarium solani species complex</taxon>
    </lineage>
</organism>
<evidence type="ECO:0000313" key="2">
    <source>
        <dbReference type="Proteomes" id="UP001065298"/>
    </source>
</evidence>
<accession>A0ACC0RHM8</accession>
<comment type="caution">
    <text evidence="1">The sequence shown here is derived from an EMBL/GenBank/DDBJ whole genome shotgun (WGS) entry which is preliminary data.</text>
</comment>
<sequence>MEPLGVIDGVFVGMRYFDETQPFRATSLLRSATDNLALELKTIPVGVSPVLQPREKAWSSIGDVRAGVQCYWRHFVRVADSLDVPVITHLREMYRDAKGLLEAAVFAFRNTLTGPAPNDLKKIFAFCSLSYVVSSMLHARGRFEKTKMLAGIALWFNALEDLAEQVAFKQLAEKLWPEEYHRLHFIDLGRGHMTEQAMGAIYGSDLASSYVSESSFGLTPLTDLQASGLQSPRFSMADSATRDSDRYSTDAEQHWQQLAPSFSSDLSFSFDPSLSPDPSFSPELSSITTAQSYYAPRLDTIPIVSPNIVEQPTTSGVPDTTLACINSPKELCDTSVFAAVLQYFKDNGDFWYDLSGRGVISKDIRSLLSWNQECTREKERIHNQFLRHLVSEKKTKDVTSRGIVSVVEALVEMGYLQSIEEAINYMTEIGKSLFSDTGACGRFVSWITSNQPHAKETFSCPTCRQVFSRKWNMERHCVDVHDKTVKKEGGQKRRDRGSKSGKDNSYRGFV</sequence>
<dbReference type="EMBL" id="CM046503">
    <property type="protein sequence ID" value="KAI8685110.1"/>
    <property type="molecule type" value="Genomic_DNA"/>
</dbReference>
<reference evidence="1" key="1">
    <citation type="submission" date="2022-06" db="EMBL/GenBank/DDBJ databases">
        <title>Fusarium solani species complex genomes reveal bases of compartmentalisation and animal pathogenesis.</title>
        <authorList>
            <person name="Tsai I.J."/>
        </authorList>
    </citation>
    <scope>NUCLEOTIDE SEQUENCE</scope>
    <source>
        <strain evidence="1">Fu6.1</strain>
    </source>
</reference>
<keyword evidence="2" id="KW-1185">Reference proteome</keyword>
<evidence type="ECO:0000313" key="1">
    <source>
        <dbReference type="EMBL" id="KAI8685110.1"/>
    </source>
</evidence>
<name>A0ACC0RHM8_9HYPO</name>
<proteinExistence type="predicted"/>
<dbReference type="Proteomes" id="UP001065298">
    <property type="component" value="Chromosome 1"/>
</dbReference>